<feature type="transmembrane region" description="Helical" evidence="7">
    <location>
        <begin position="140"/>
        <end position="160"/>
    </location>
</feature>
<dbReference type="RefSeq" id="WP_284393841.1">
    <property type="nucleotide sequence ID" value="NZ_BSNG01000003.1"/>
</dbReference>
<feature type="transmembrane region" description="Helical" evidence="7">
    <location>
        <begin position="181"/>
        <end position="200"/>
    </location>
</feature>
<dbReference type="InterPro" id="IPR035906">
    <property type="entry name" value="MetI-like_sf"/>
</dbReference>
<evidence type="ECO:0000256" key="4">
    <source>
        <dbReference type="ARBA" id="ARBA00022692"/>
    </source>
</evidence>
<comment type="similarity">
    <text evidence="7">Belongs to the binding-protein-dependent transport system permease family.</text>
</comment>
<keyword evidence="3" id="KW-1003">Cell membrane</keyword>
<keyword evidence="10" id="KW-1185">Reference proteome</keyword>
<protein>
    <submittedName>
        <fullName evidence="9">Sugar ABC transporter permease</fullName>
    </submittedName>
</protein>
<feature type="domain" description="ABC transmembrane type-1" evidence="8">
    <location>
        <begin position="69"/>
        <end position="260"/>
    </location>
</feature>
<dbReference type="Proteomes" id="UP001161406">
    <property type="component" value="Unassembled WGS sequence"/>
</dbReference>
<dbReference type="PROSITE" id="PS50928">
    <property type="entry name" value="ABC_TM1"/>
    <property type="match status" value="1"/>
</dbReference>
<dbReference type="SUPFAM" id="SSF161098">
    <property type="entry name" value="MetI-like"/>
    <property type="match status" value="1"/>
</dbReference>
<reference evidence="9" key="2">
    <citation type="submission" date="2023-01" db="EMBL/GenBank/DDBJ databases">
        <title>Draft genome sequence of Devosia yakushimensis strain NBRC 103855.</title>
        <authorList>
            <person name="Sun Q."/>
            <person name="Mori K."/>
        </authorList>
    </citation>
    <scope>NUCLEOTIDE SEQUENCE</scope>
    <source>
        <strain evidence="9">NBRC 103855</strain>
    </source>
</reference>
<dbReference type="Gene3D" id="1.10.3720.10">
    <property type="entry name" value="MetI-like"/>
    <property type="match status" value="1"/>
</dbReference>
<evidence type="ECO:0000259" key="8">
    <source>
        <dbReference type="PROSITE" id="PS50928"/>
    </source>
</evidence>
<evidence type="ECO:0000256" key="1">
    <source>
        <dbReference type="ARBA" id="ARBA00004651"/>
    </source>
</evidence>
<dbReference type="PANTHER" id="PTHR43744">
    <property type="entry name" value="ABC TRANSPORTER PERMEASE PROTEIN MG189-RELATED-RELATED"/>
    <property type="match status" value="1"/>
</dbReference>
<evidence type="ECO:0000256" key="7">
    <source>
        <dbReference type="RuleBase" id="RU363032"/>
    </source>
</evidence>
<feature type="transmembrane region" description="Helical" evidence="7">
    <location>
        <begin position="12"/>
        <end position="34"/>
    </location>
</feature>
<keyword evidence="4 7" id="KW-0812">Transmembrane</keyword>
<reference evidence="9" key="1">
    <citation type="journal article" date="2014" name="Int. J. Syst. Evol. Microbiol.">
        <title>Complete genome of a new Firmicutes species belonging to the dominant human colonic microbiota ('Ruminococcus bicirculans') reveals two chromosomes and a selective capacity to utilize plant glucans.</title>
        <authorList>
            <consortium name="NISC Comparative Sequencing Program"/>
            <person name="Wegmann U."/>
            <person name="Louis P."/>
            <person name="Goesmann A."/>
            <person name="Henrissat B."/>
            <person name="Duncan S.H."/>
            <person name="Flint H.J."/>
        </authorList>
    </citation>
    <scope>NUCLEOTIDE SEQUENCE</scope>
    <source>
        <strain evidence="9">NBRC 103855</strain>
    </source>
</reference>
<gene>
    <name evidence="9" type="ORF">GCM10007913_39750</name>
</gene>
<dbReference type="InterPro" id="IPR000515">
    <property type="entry name" value="MetI-like"/>
</dbReference>
<proteinExistence type="inferred from homology"/>
<evidence type="ECO:0000313" key="9">
    <source>
        <dbReference type="EMBL" id="GLQ12043.1"/>
    </source>
</evidence>
<evidence type="ECO:0000256" key="6">
    <source>
        <dbReference type="ARBA" id="ARBA00023136"/>
    </source>
</evidence>
<evidence type="ECO:0000256" key="5">
    <source>
        <dbReference type="ARBA" id="ARBA00022989"/>
    </source>
</evidence>
<name>A0ABQ5UK79_9HYPH</name>
<comment type="subcellular location">
    <subcellularLocation>
        <location evidence="1 7">Cell membrane</location>
        <topology evidence="1 7">Multi-pass membrane protein</topology>
    </subcellularLocation>
</comment>
<evidence type="ECO:0000256" key="3">
    <source>
        <dbReference type="ARBA" id="ARBA00022475"/>
    </source>
</evidence>
<accession>A0ABQ5UK79</accession>
<sequence>MSSSSIEQRQTILTRTVLIGMAVIFMAPLLIAFLTSFKTPSEITRVLSIPSQLYWENYAIAFQRAGRTFLNSILITVPAVVLSLLIGAIAGYPLAYMRGSSGKVVYFILLTGMLVPFQIVQIPLFFLIQKIGLYDTIPGMWLVHTAYAVPFCTFFMRNFFASVPRSMYEAALIDGCSPNLYFWKLLLPASASGLAALAIIQSRAIWNDLLFAITLTTSDIARPATVAISGFASSLQVEYGPLMASTVVSIIPVMAAYLLFQKSFVRGLLGGAGK</sequence>
<dbReference type="CDD" id="cd06261">
    <property type="entry name" value="TM_PBP2"/>
    <property type="match status" value="1"/>
</dbReference>
<feature type="transmembrane region" description="Helical" evidence="7">
    <location>
        <begin position="104"/>
        <end position="128"/>
    </location>
</feature>
<comment type="caution">
    <text evidence="9">The sequence shown here is derived from an EMBL/GenBank/DDBJ whole genome shotgun (WGS) entry which is preliminary data.</text>
</comment>
<keyword evidence="2 7" id="KW-0813">Transport</keyword>
<keyword evidence="5 7" id="KW-1133">Transmembrane helix</keyword>
<feature type="transmembrane region" description="Helical" evidence="7">
    <location>
        <begin position="239"/>
        <end position="260"/>
    </location>
</feature>
<evidence type="ECO:0000313" key="10">
    <source>
        <dbReference type="Proteomes" id="UP001161406"/>
    </source>
</evidence>
<dbReference type="Pfam" id="PF00528">
    <property type="entry name" value="BPD_transp_1"/>
    <property type="match status" value="1"/>
</dbReference>
<evidence type="ECO:0000256" key="2">
    <source>
        <dbReference type="ARBA" id="ARBA00022448"/>
    </source>
</evidence>
<organism evidence="9 10">
    <name type="scientific">Devosia yakushimensis</name>
    <dbReference type="NCBI Taxonomy" id="470028"/>
    <lineage>
        <taxon>Bacteria</taxon>
        <taxon>Pseudomonadati</taxon>
        <taxon>Pseudomonadota</taxon>
        <taxon>Alphaproteobacteria</taxon>
        <taxon>Hyphomicrobiales</taxon>
        <taxon>Devosiaceae</taxon>
        <taxon>Devosia</taxon>
    </lineage>
</organism>
<dbReference type="EMBL" id="BSNG01000003">
    <property type="protein sequence ID" value="GLQ12043.1"/>
    <property type="molecule type" value="Genomic_DNA"/>
</dbReference>
<keyword evidence="6 7" id="KW-0472">Membrane</keyword>
<feature type="transmembrane region" description="Helical" evidence="7">
    <location>
        <begin position="69"/>
        <end position="92"/>
    </location>
</feature>